<dbReference type="Gene3D" id="3.20.20.80">
    <property type="entry name" value="Glycosidases"/>
    <property type="match status" value="1"/>
</dbReference>
<evidence type="ECO:0000313" key="4">
    <source>
        <dbReference type="Proteomes" id="UP001238163"/>
    </source>
</evidence>
<feature type="signal peptide" evidence="1">
    <location>
        <begin position="1"/>
        <end position="21"/>
    </location>
</feature>
<reference evidence="3" key="1">
    <citation type="submission" date="2023-07" db="EMBL/GenBank/DDBJ databases">
        <title>Genomic Encyclopedia of Type Strains, Phase IV (KMG-IV): sequencing the most valuable type-strain genomes for metagenomic binning, comparative biology and taxonomic classification.</title>
        <authorList>
            <person name="Goeker M."/>
        </authorList>
    </citation>
    <scope>NUCLEOTIDE SEQUENCE</scope>
    <source>
        <strain evidence="3">DSM 24202</strain>
    </source>
</reference>
<feature type="chain" id="PRO_5042256905" description="Carbohydrate-binding domain-containing protein" evidence="1">
    <location>
        <begin position="22"/>
        <end position="1131"/>
    </location>
</feature>
<dbReference type="GO" id="GO:0030246">
    <property type="term" value="F:carbohydrate binding"/>
    <property type="evidence" value="ECO:0007669"/>
    <property type="project" value="InterPro"/>
</dbReference>
<dbReference type="GO" id="GO:0004553">
    <property type="term" value="F:hydrolase activity, hydrolyzing O-glycosyl compounds"/>
    <property type="evidence" value="ECO:0007669"/>
    <property type="project" value="InterPro"/>
</dbReference>
<dbReference type="PANTHER" id="PTHR12631:SF10">
    <property type="entry name" value="BETA-XYLOSIDASE-LIKE PROTEIN-RELATED"/>
    <property type="match status" value="1"/>
</dbReference>
<dbReference type="GO" id="GO:0016052">
    <property type="term" value="P:carbohydrate catabolic process"/>
    <property type="evidence" value="ECO:0007669"/>
    <property type="project" value="InterPro"/>
</dbReference>
<dbReference type="PANTHER" id="PTHR12631">
    <property type="entry name" value="ALPHA-L-IDURONIDASE"/>
    <property type="match status" value="1"/>
</dbReference>
<keyword evidence="1" id="KW-0732">Signal</keyword>
<dbReference type="SUPFAM" id="SSF49344">
    <property type="entry name" value="CBD9-like"/>
    <property type="match status" value="1"/>
</dbReference>
<dbReference type="InterPro" id="IPR051923">
    <property type="entry name" value="Glycosyl_Hydrolase_39"/>
</dbReference>
<dbReference type="InterPro" id="IPR010502">
    <property type="entry name" value="Carb-bd_dom_fam9"/>
</dbReference>
<name>A0AAE3VDF1_9BACT</name>
<organism evidence="3 4">
    <name type="scientific">Oligosphaera ethanolica</name>
    <dbReference type="NCBI Taxonomy" id="760260"/>
    <lineage>
        <taxon>Bacteria</taxon>
        <taxon>Pseudomonadati</taxon>
        <taxon>Lentisphaerota</taxon>
        <taxon>Oligosphaeria</taxon>
        <taxon>Oligosphaerales</taxon>
        <taxon>Oligosphaeraceae</taxon>
        <taxon>Oligosphaera</taxon>
    </lineage>
</organism>
<evidence type="ECO:0000259" key="2">
    <source>
        <dbReference type="Pfam" id="PF06452"/>
    </source>
</evidence>
<comment type="caution">
    <text evidence="3">The sequence shown here is derived from an EMBL/GenBank/DDBJ whole genome shotgun (WGS) entry which is preliminary data.</text>
</comment>
<sequence>MAKQSMVSFVVAMAVAASAMAAERELIIHRFQGETATITLGSEFPGAEGSYARHRDSDDAAWHGRLNYNLSKGAYVAVVLPELLPEGCRVVTFQLRCSVPNTRIHLKTTDDSKQEHIRRQVVKDAGVWTTLSFEIEKFASAWHGPEDDKRIHWPVRALQIGVERNEQSPIGSVDLADLRVLTGASVAQMPSLRMRCEATRFGALFYPDEVPALRCQLESRLAGDAGRYRLSVAVKDWQGREVLRRDSVEAIGAGETREMHFTPAELGDAFGAFAAVLTLTNDADPKDRLELTSWFGRLSSANPPPCSWLGTGIHGSHGWAHGDLRFIDIFNAVGIGVVREEFHWAGVEKKRGEYVVSQRIEDFVNRLNERGVRLNLLLSYGNPIYDNPLDPAAYAAWAAFMAGHFRGRVNSFEIWNEPANFAFRKHYGGQRYGEAPWIGKFVELSLAAGAAIREVQPEAIIAVCAEDYWPTLKQMIEEGIGPAGNVLSIHPYCHGQPRPEREMFLKDNGKELRALSRKHGGPERVIITEVGWATYEGNMEYLAIAGGYPRSSYVHQAQYIIRMYLSSRVAGADYALQYDFKNDGPNRSYTEHNFGLVHEDYTPKPSITAIAFLTRLLGQAECVGDLADDPQRFRLYQFDADGTPVVAAYSIEGSMDMVLPKAAFRRLRVFDIQGNDLPVKRQDGDLAITLTETPVYIRGLDVNKLARKLAMELESSAAGKEVILGDGVVVTPSLVNQSGRVLRRARCRWTLRDVVADKELTAGAQDYKLPKRIKDGEAFTLPAIVLPLADQQWRAYRDRRLRLSVSIEATGITTTRSIEFTPREPLYATVGNIVLHDGRPAIPLNIYCRGVVPLRPRISASAPGFALATTGAEPPELPPGEWTTLWLRADDAAGGVSAVLPAATSVEVVIALASGWQHRATHTAYLGVIPRLAAAPALAGDWSQWQPALPVLQDKGDGQRRLIALDGFSFAGDADLQATARLGWHERGLYIAVMVRDDHFFQPYSNSDALWNGDSVQLGLSAAGARRFVELVVAKIGDNAQCVVTDAAGTGLKAAAIAVSCVAAGEGRWLYELCVPWQALATLKAAPGADLRLSLLVNDNDGQGRKGWVELHSGIGFSKDVTRHGLYSLGQ</sequence>
<protein>
    <recommendedName>
        <fullName evidence="2">Carbohydrate-binding domain-containing protein</fullName>
    </recommendedName>
</protein>
<keyword evidence="4" id="KW-1185">Reference proteome</keyword>
<dbReference type="Pfam" id="PF06452">
    <property type="entry name" value="CBM9_1"/>
    <property type="match status" value="1"/>
</dbReference>
<proteinExistence type="predicted"/>
<dbReference type="RefSeq" id="WP_307259798.1">
    <property type="nucleotide sequence ID" value="NZ_JAUSVL010000001.1"/>
</dbReference>
<accession>A0AAE3VDF1</accession>
<dbReference type="Gene3D" id="2.60.40.1190">
    <property type="match status" value="1"/>
</dbReference>
<gene>
    <name evidence="3" type="ORF">J3R75_000575</name>
</gene>
<evidence type="ECO:0000256" key="1">
    <source>
        <dbReference type="SAM" id="SignalP"/>
    </source>
</evidence>
<evidence type="ECO:0000313" key="3">
    <source>
        <dbReference type="EMBL" id="MDQ0288468.1"/>
    </source>
</evidence>
<dbReference type="EMBL" id="JAUSVL010000001">
    <property type="protein sequence ID" value="MDQ0288468.1"/>
    <property type="molecule type" value="Genomic_DNA"/>
</dbReference>
<dbReference type="AlphaFoldDB" id="A0AAE3VDF1"/>
<dbReference type="InterPro" id="IPR017853">
    <property type="entry name" value="GH"/>
</dbReference>
<dbReference type="Proteomes" id="UP001238163">
    <property type="component" value="Unassembled WGS sequence"/>
</dbReference>
<feature type="domain" description="Carbohydrate-binding" evidence="2">
    <location>
        <begin position="973"/>
        <end position="1113"/>
    </location>
</feature>
<dbReference type="SUPFAM" id="SSF51445">
    <property type="entry name" value="(Trans)glycosidases"/>
    <property type="match status" value="1"/>
</dbReference>